<keyword evidence="4" id="KW-1185">Reference proteome</keyword>
<name>A0ABP9SE18_9ACTN</name>
<reference evidence="4" key="1">
    <citation type="journal article" date="2019" name="Int. J. Syst. Evol. Microbiol.">
        <title>The Global Catalogue of Microorganisms (GCM) 10K type strain sequencing project: providing services to taxonomists for standard genome sequencing and annotation.</title>
        <authorList>
            <consortium name="The Broad Institute Genomics Platform"/>
            <consortium name="The Broad Institute Genome Sequencing Center for Infectious Disease"/>
            <person name="Wu L."/>
            <person name="Ma J."/>
        </authorList>
    </citation>
    <scope>NUCLEOTIDE SEQUENCE [LARGE SCALE GENOMIC DNA]</scope>
    <source>
        <strain evidence="4">JCM 18304</strain>
    </source>
</reference>
<evidence type="ECO:0000256" key="1">
    <source>
        <dbReference type="SAM" id="MobiDB-lite"/>
    </source>
</evidence>
<sequence length="472" mass="50829">MQLSTSVHYNEYLPADDAVVNIVVSVRAEPGGDDRPAGRHAEVILLDCSGSMAAPQEKIYNARLAAIGAVDALPDGVAFAVVEGTDQATMVYPSETKLAVADEQTRAAAKDRIRRLRPHGGTAIGAWLRLADRLLDTDPGAIGHALLVTDGRNETEPRAVLEAAVAACADRFTVDCWAIGARDGRHAWSGDELLMVAAALGANPVVPVEDPDVLVAEFTTRLRTAMSRRIANASLTVRTAAVARVRSIKQVHPTITDLSARGIPGSDAATDYPTGAWGPGERRDFFLTLEVQPMPSGSSRRIAWIGIGAGEPDPRMSPVQVTWSHEVEQEGSTHGAVEHYTQHQTLERRLTEAREAFESGRHAEAEQLLGAAVRVAFHLNDRDLLDLLRRLCEWDDPEHGVVTLRPDIRDDLWPPFTVLSARTGAWRPDPGEAPRSSPGQAAAPDGPCPRCGFGERTGYYCDVCGYPGAESA</sequence>
<organism evidence="3 4">
    <name type="scientific">Rugosimonospora acidiphila</name>
    <dbReference type="NCBI Taxonomy" id="556531"/>
    <lineage>
        <taxon>Bacteria</taxon>
        <taxon>Bacillati</taxon>
        <taxon>Actinomycetota</taxon>
        <taxon>Actinomycetes</taxon>
        <taxon>Micromonosporales</taxon>
        <taxon>Micromonosporaceae</taxon>
        <taxon>Rugosimonospora</taxon>
    </lineage>
</organism>
<feature type="region of interest" description="Disordered" evidence="1">
    <location>
        <begin position="423"/>
        <end position="445"/>
    </location>
</feature>
<dbReference type="EMBL" id="BAABJQ010000021">
    <property type="protein sequence ID" value="GAA5194441.1"/>
    <property type="molecule type" value="Genomic_DNA"/>
</dbReference>
<dbReference type="InterPro" id="IPR002035">
    <property type="entry name" value="VWF_A"/>
</dbReference>
<evidence type="ECO:0000313" key="4">
    <source>
        <dbReference type="Proteomes" id="UP001501570"/>
    </source>
</evidence>
<dbReference type="Pfam" id="PF13768">
    <property type="entry name" value="VWA_3"/>
    <property type="match status" value="1"/>
</dbReference>
<dbReference type="RefSeq" id="WP_345635069.1">
    <property type="nucleotide sequence ID" value="NZ_BAABJQ010000021.1"/>
</dbReference>
<feature type="domain" description="VWFA" evidence="2">
    <location>
        <begin position="41"/>
        <end position="222"/>
    </location>
</feature>
<dbReference type="Gene3D" id="1.20.120.1690">
    <property type="match status" value="1"/>
</dbReference>
<evidence type="ECO:0000313" key="3">
    <source>
        <dbReference type="EMBL" id="GAA5194441.1"/>
    </source>
</evidence>
<dbReference type="PROSITE" id="PS50234">
    <property type="entry name" value="VWFA"/>
    <property type="match status" value="1"/>
</dbReference>
<dbReference type="InterPro" id="IPR036465">
    <property type="entry name" value="vWFA_dom_sf"/>
</dbReference>
<evidence type="ECO:0000259" key="2">
    <source>
        <dbReference type="PROSITE" id="PS50234"/>
    </source>
</evidence>
<dbReference type="SUPFAM" id="SSF53300">
    <property type="entry name" value="vWA-like"/>
    <property type="match status" value="1"/>
</dbReference>
<dbReference type="Gene3D" id="3.40.50.410">
    <property type="entry name" value="von Willebrand factor, type A domain"/>
    <property type="match status" value="1"/>
</dbReference>
<dbReference type="CDD" id="cd00198">
    <property type="entry name" value="vWFA"/>
    <property type="match status" value="1"/>
</dbReference>
<dbReference type="Proteomes" id="UP001501570">
    <property type="component" value="Unassembled WGS sequence"/>
</dbReference>
<protein>
    <submittedName>
        <fullName evidence="3">VWA domain-containing protein</fullName>
    </submittedName>
</protein>
<accession>A0ABP9SE18</accession>
<proteinExistence type="predicted"/>
<comment type="caution">
    <text evidence="3">The sequence shown here is derived from an EMBL/GenBank/DDBJ whole genome shotgun (WGS) entry which is preliminary data.</text>
</comment>
<dbReference type="SMART" id="SM00327">
    <property type="entry name" value="VWA"/>
    <property type="match status" value="1"/>
</dbReference>
<dbReference type="Gene3D" id="2.60.40.3670">
    <property type="match status" value="1"/>
</dbReference>
<gene>
    <name evidence="3" type="ORF">GCM10023322_58840</name>
</gene>